<reference evidence="1" key="1">
    <citation type="submission" date="2022-06" db="EMBL/GenBank/DDBJ databases">
        <title>Complete genome sequence of soil microorganisms Streptomyces sp. Qhu-M197 isolated from Alpine meadows habitats on the Tibetan Plateau.</title>
        <authorList>
            <person name="Zhang B."/>
            <person name="Xiang X."/>
            <person name="Fan J."/>
        </authorList>
    </citation>
    <scope>NUCLEOTIDE SEQUENCE</scope>
    <source>
        <strain evidence="1">Qhu-M197</strain>
    </source>
</reference>
<dbReference type="Proteomes" id="UP001056374">
    <property type="component" value="Chromosome"/>
</dbReference>
<accession>A0ABY4Z3Y3</accession>
<dbReference type="EMBL" id="CP099468">
    <property type="protein sequence ID" value="USQ83255.1"/>
    <property type="molecule type" value="Genomic_DNA"/>
</dbReference>
<evidence type="ECO:0000313" key="1">
    <source>
        <dbReference type="EMBL" id="USQ83255.1"/>
    </source>
</evidence>
<gene>
    <name evidence="1" type="ORF">NFX46_05335</name>
</gene>
<protein>
    <submittedName>
        <fullName evidence="1">Uncharacterized protein</fullName>
    </submittedName>
</protein>
<proteinExistence type="predicted"/>
<keyword evidence="2" id="KW-1185">Reference proteome</keyword>
<name>A0ABY4Z3Y3_9ACTN</name>
<organism evidence="1 2">
    <name type="scientific">Streptomyces phaeoluteigriseus</name>
    <dbReference type="NCBI Taxonomy" id="114686"/>
    <lineage>
        <taxon>Bacteria</taxon>
        <taxon>Bacillati</taxon>
        <taxon>Actinomycetota</taxon>
        <taxon>Actinomycetes</taxon>
        <taxon>Kitasatosporales</taxon>
        <taxon>Streptomycetaceae</taxon>
        <taxon>Streptomyces</taxon>
        <taxon>Streptomyces aurantiacus group</taxon>
    </lineage>
</organism>
<sequence>MKYVLDGQEYGTPCVCRQLWHPVVALGRGARRSGVSRFRRRVEQAGRAMTTPLALAR</sequence>
<dbReference type="RefSeq" id="WP_252546072.1">
    <property type="nucleotide sequence ID" value="NZ_CP099468.1"/>
</dbReference>
<evidence type="ECO:0000313" key="2">
    <source>
        <dbReference type="Proteomes" id="UP001056374"/>
    </source>
</evidence>